<keyword evidence="4" id="KW-1185">Reference proteome</keyword>
<sequence length="292" mass="34222">MQNEKYDVHRSLEKLVKNFLNLIEFNRLKISSIIPSIEHIENHLNILQNDMQTFLNRTLKQSYVDKIEKSSKCIMEEIATLNENFPRRENELLTEIDKIKKNIKTLIDAYHQRIKNIKSTVQKWLTLSVVLSSLILAVAFDKSLNKTSFFYLGKYSFKAIHLIALAIVIAGIIFVIFSSKIITKMVRRSSKFVEFMNAKMILLKDLELDFKSIDDNILKFENLFKEINTCTLFLNEINSDNYESSISDCQKLIESITHIIEPLNFIKNLNYKNWNLNMKHSKSWTNNWAISS</sequence>
<feature type="coiled-coil region" evidence="1">
    <location>
        <begin position="37"/>
        <end position="109"/>
    </location>
</feature>
<reference evidence="3" key="1">
    <citation type="submission" date="2021-02" db="EMBL/GenBank/DDBJ databases">
        <authorList>
            <person name="Nowell W R."/>
        </authorList>
    </citation>
    <scope>NUCLEOTIDE SEQUENCE</scope>
    <source>
        <strain evidence="3">Ploen Becks lab</strain>
    </source>
</reference>
<name>A0A813YFF0_9BILA</name>
<evidence type="ECO:0000313" key="3">
    <source>
        <dbReference type="EMBL" id="CAF0883317.1"/>
    </source>
</evidence>
<keyword evidence="2" id="KW-0812">Transmembrane</keyword>
<feature type="transmembrane region" description="Helical" evidence="2">
    <location>
        <begin position="160"/>
        <end position="182"/>
    </location>
</feature>
<organism evidence="3 4">
    <name type="scientific">Brachionus calyciflorus</name>
    <dbReference type="NCBI Taxonomy" id="104777"/>
    <lineage>
        <taxon>Eukaryota</taxon>
        <taxon>Metazoa</taxon>
        <taxon>Spiralia</taxon>
        <taxon>Gnathifera</taxon>
        <taxon>Rotifera</taxon>
        <taxon>Eurotatoria</taxon>
        <taxon>Monogononta</taxon>
        <taxon>Pseudotrocha</taxon>
        <taxon>Ploima</taxon>
        <taxon>Brachionidae</taxon>
        <taxon>Brachionus</taxon>
    </lineage>
</organism>
<evidence type="ECO:0000313" key="4">
    <source>
        <dbReference type="Proteomes" id="UP000663879"/>
    </source>
</evidence>
<evidence type="ECO:0000256" key="1">
    <source>
        <dbReference type="SAM" id="Coils"/>
    </source>
</evidence>
<dbReference type="Proteomes" id="UP000663879">
    <property type="component" value="Unassembled WGS sequence"/>
</dbReference>
<keyword evidence="2" id="KW-0472">Membrane</keyword>
<protein>
    <submittedName>
        <fullName evidence="3">Uncharacterized protein</fullName>
    </submittedName>
</protein>
<dbReference type="AlphaFoldDB" id="A0A813YFF0"/>
<keyword evidence="2" id="KW-1133">Transmembrane helix</keyword>
<evidence type="ECO:0000256" key="2">
    <source>
        <dbReference type="SAM" id="Phobius"/>
    </source>
</evidence>
<keyword evidence="1" id="KW-0175">Coiled coil</keyword>
<accession>A0A813YFF0</accession>
<feature type="transmembrane region" description="Helical" evidence="2">
    <location>
        <begin position="121"/>
        <end position="140"/>
    </location>
</feature>
<dbReference type="EMBL" id="CAJNOC010001680">
    <property type="protein sequence ID" value="CAF0883317.1"/>
    <property type="molecule type" value="Genomic_DNA"/>
</dbReference>
<comment type="caution">
    <text evidence="3">The sequence shown here is derived from an EMBL/GenBank/DDBJ whole genome shotgun (WGS) entry which is preliminary data.</text>
</comment>
<gene>
    <name evidence="3" type="ORF">OXX778_LOCUS10529</name>
</gene>
<proteinExistence type="predicted"/>